<reference evidence="2" key="1">
    <citation type="submission" date="2019-02" db="EMBL/GenBank/DDBJ databases">
        <authorList>
            <person name="Gruber-Vodicka R. H."/>
            <person name="Seah K. B. B."/>
        </authorList>
    </citation>
    <scope>NUCLEOTIDE SEQUENCE</scope>
    <source>
        <strain evidence="2">BECK_M6</strain>
    </source>
</reference>
<protein>
    <recommendedName>
        <fullName evidence="3">Poly(3-hydroxybutyrate) depolymerase</fullName>
    </recommendedName>
</protein>
<dbReference type="EMBL" id="CAADFH010000083">
    <property type="protein sequence ID" value="VFJ98417.1"/>
    <property type="molecule type" value="Genomic_DNA"/>
</dbReference>
<dbReference type="PANTHER" id="PTHR42972:SF8">
    <property type="entry name" value="POLYHYDROXYBUTYRATE DEPOLYMERASE"/>
    <property type="match status" value="1"/>
</dbReference>
<gene>
    <name evidence="2" type="ORF">BECKLFY1418A_GA0070994_10835</name>
</gene>
<dbReference type="Gene3D" id="3.40.50.1820">
    <property type="entry name" value="alpha/beta hydrolase"/>
    <property type="match status" value="2"/>
</dbReference>
<accession>A0A450V0U0</accession>
<feature type="region of interest" description="Disordered" evidence="1">
    <location>
        <begin position="132"/>
        <end position="154"/>
    </location>
</feature>
<name>A0A450V0U0_9GAMM</name>
<dbReference type="InterPro" id="IPR029058">
    <property type="entry name" value="AB_hydrolase_fold"/>
</dbReference>
<proteinExistence type="predicted"/>
<evidence type="ECO:0000256" key="1">
    <source>
        <dbReference type="SAM" id="MobiDB-lite"/>
    </source>
</evidence>
<dbReference type="SUPFAM" id="SSF53474">
    <property type="entry name" value="alpha/beta-Hydrolases"/>
    <property type="match status" value="1"/>
</dbReference>
<dbReference type="PANTHER" id="PTHR42972">
    <property type="entry name" value="TOL-PAL SYSTEM PROTEIN TOLB"/>
    <property type="match status" value="1"/>
</dbReference>
<sequence>MPSKSIITSIHGKTSIPEVPSRRGAMFLFMLISLLIAPYALGDPALEKIASGLNIDDKEISVSGISSGAFFAHQFHVVHSEHVMGAGIVAGGPYYCAEGSVLGALTRCSQFGKFVEMTCAKFMERLGQEDTNCDNDFPGATEESRKRAQDSLKQARKENTLAGIGEDKIYLFRSLHDDMVPIGVMDTVDYFYQGAGVKEGNIEYNKTFPARHSMVRDSYDKPGEDAVTDCAVPPASPPSTAEDTFIHDCQSQALEERENHGCPSDDPKKQEKCADLEDVDLAGAILKHIYGHSIRQWNGRKIVDEDKEVQPFDQRKVFKGFSDDPHNDLQLASMAREGYIFVPKACDEGKECKLHIAFHGCLQGGRTDDRIGKSGNLYAKYAGYNEWAKGNNIVVLYPQVENRNMPPPLNPMGCWDWWGEAYTGENYHTREAPQMKAVAHMINILVDGNLLEVSGGR</sequence>
<feature type="compositionally biased region" description="Basic and acidic residues" evidence="1">
    <location>
        <begin position="142"/>
        <end position="154"/>
    </location>
</feature>
<organism evidence="2">
    <name type="scientific">Candidatus Kentrum sp. LFY</name>
    <dbReference type="NCBI Taxonomy" id="2126342"/>
    <lineage>
        <taxon>Bacteria</taxon>
        <taxon>Pseudomonadati</taxon>
        <taxon>Pseudomonadota</taxon>
        <taxon>Gammaproteobacteria</taxon>
        <taxon>Candidatus Kentrum</taxon>
    </lineage>
</organism>
<dbReference type="AlphaFoldDB" id="A0A450V0U0"/>
<evidence type="ECO:0008006" key="3">
    <source>
        <dbReference type="Google" id="ProtNLM"/>
    </source>
</evidence>
<evidence type="ECO:0000313" key="2">
    <source>
        <dbReference type="EMBL" id="VFJ98417.1"/>
    </source>
</evidence>